<evidence type="ECO:0000313" key="1">
    <source>
        <dbReference type="EMBL" id="NII42306.1"/>
    </source>
</evidence>
<evidence type="ECO:0008006" key="3">
    <source>
        <dbReference type="Google" id="ProtNLM"/>
    </source>
</evidence>
<sequence length="125" mass="13380">MADHEVTEPKKFDVEAIWYRGQRVLRTALTTALTLLPLIPQIIQIVQGQWPAATGLTAVGVQALAINSALTAIIALPTVNRWLTAIGFGSTPRAVAKEQAAAKSQALQPAQFAPSTLDLRNEQAP</sequence>
<dbReference type="EMBL" id="JAAOYO010000004">
    <property type="protein sequence ID" value="NII42306.1"/>
    <property type="molecule type" value="Genomic_DNA"/>
</dbReference>
<evidence type="ECO:0000313" key="2">
    <source>
        <dbReference type="Proteomes" id="UP001318300"/>
    </source>
</evidence>
<dbReference type="RefSeq" id="WP_166781281.1">
    <property type="nucleotide sequence ID" value="NZ_JAAOYO010000004.1"/>
</dbReference>
<protein>
    <recommendedName>
        <fullName evidence="3">Holin</fullName>
    </recommendedName>
</protein>
<dbReference type="Proteomes" id="UP001318300">
    <property type="component" value="Unassembled WGS sequence"/>
</dbReference>
<reference evidence="1 2" key="1">
    <citation type="submission" date="2020-03" db="EMBL/GenBank/DDBJ databases">
        <title>Above-ground endophytic microbial communities from plants in different locations in the United States.</title>
        <authorList>
            <person name="Frank C."/>
        </authorList>
    </citation>
    <scope>NUCLEOTIDE SEQUENCE [LARGE SCALE GENOMIC DNA]</scope>
    <source>
        <strain evidence="1 2">WW7</strain>
    </source>
</reference>
<organism evidence="1 2">
    <name type="scientific">Curtobacterium salicis</name>
    <dbReference type="NCBI Taxonomy" id="1779862"/>
    <lineage>
        <taxon>Bacteria</taxon>
        <taxon>Bacillati</taxon>
        <taxon>Actinomycetota</taxon>
        <taxon>Actinomycetes</taxon>
        <taxon>Micrococcales</taxon>
        <taxon>Microbacteriaceae</taxon>
        <taxon>Curtobacterium</taxon>
    </lineage>
</organism>
<proteinExistence type="predicted"/>
<accession>A0ABX0TCX3</accession>
<comment type="caution">
    <text evidence="1">The sequence shown here is derived from an EMBL/GenBank/DDBJ whole genome shotgun (WGS) entry which is preliminary data.</text>
</comment>
<name>A0ABX0TCX3_9MICO</name>
<gene>
    <name evidence="1" type="ORF">E9228_002964</name>
</gene>
<keyword evidence="2" id="KW-1185">Reference proteome</keyword>